<evidence type="ECO:0000313" key="2">
    <source>
        <dbReference type="EMBL" id="CAG8434043.1"/>
    </source>
</evidence>
<evidence type="ECO:0000313" key="3">
    <source>
        <dbReference type="Proteomes" id="UP000789831"/>
    </source>
</evidence>
<organism evidence="2 3">
    <name type="scientific">Ambispora gerdemannii</name>
    <dbReference type="NCBI Taxonomy" id="144530"/>
    <lineage>
        <taxon>Eukaryota</taxon>
        <taxon>Fungi</taxon>
        <taxon>Fungi incertae sedis</taxon>
        <taxon>Mucoromycota</taxon>
        <taxon>Glomeromycotina</taxon>
        <taxon>Glomeromycetes</taxon>
        <taxon>Archaeosporales</taxon>
        <taxon>Ambisporaceae</taxon>
        <taxon>Ambispora</taxon>
    </lineage>
</organism>
<dbReference type="EMBL" id="CAJVPL010000014">
    <property type="protein sequence ID" value="CAG8434043.1"/>
    <property type="molecule type" value="Genomic_DNA"/>
</dbReference>
<dbReference type="Gene3D" id="2.60.60.30">
    <property type="entry name" value="sav2460 like domains"/>
    <property type="match status" value="1"/>
</dbReference>
<accession>A0A9N8YMP3</accession>
<comment type="caution">
    <text evidence="2">The sequence shown here is derived from an EMBL/GenBank/DDBJ whole genome shotgun (WGS) entry which is preliminary data.</text>
</comment>
<dbReference type="InterPro" id="IPR051324">
    <property type="entry name" value="Stress/Tellurium_Resist"/>
</dbReference>
<name>A0A9N8YMP3_9GLOM</name>
<protein>
    <submittedName>
        <fullName evidence="2">10720_t:CDS:1</fullName>
    </submittedName>
</protein>
<dbReference type="InterPro" id="IPR029071">
    <property type="entry name" value="Ubiquitin-like_domsf"/>
</dbReference>
<dbReference type="Pfam" id="PF00240">
    <property type="entry name" value="ubiquitin"/>
    <property type="match status" value="1"/>
</dbReference>
<dbReference type="SUPFAM" id="SSF54236">
    <property type="entry name" value="Ubiquitin-like"/>
    <property type="match status" value="1"/>
</dbReference>
<feature type="domain" description="Ubiquitin-like" evidence="1">
    <location>
        <begin position="105"/>
        <end position="175"/>
    </location>
</feature>
<dbReference type="InterPro" id="IPR003325">
    <property type="entry name" value="TerD"/>
</dbReference>
<evidence type="ECO:0000259" key="1">
    <source>
        <dbReference type="PROSITE" id="PS50053"/>
    </source>
</evidence>
<sequence length="355" mass="40249">MKCSACQINKLTNEFPPTKPTDKCEHVSTLCLRCLVAEIEKQKKPSSIESIRCVECNSPMNETEQEFLLTTWRNAAFKLDNELDLLSQNPTHNNYIEGDTLPNNGHIYVVLLNGHKLKLDLAKVPTVYALKMHIKMELGVQISKQKLLFNRQELNATNKLSNYGIRDNSHVQLIVILYSISEAEAVRSLVFDLNWGFPSGVQDYLDGTCMVYSGAELLMIFDYSSNNHPNFPNMRHSGDVIDYANSRGSHQITAKLDELPGNVTHLYFILSAWNCDTIGKFNTPMFKLCDESRPDIQLCHYTLQDAANSQAVIMCCVTRIENGMWQVIQVGRLSRGNAKNYKPIQDAIRNSRIII</sequence>
<dbReference type="AlphaFoldDB" id="A0A9N8YMP3"/>
<gene>
    <name evidence="2" type="ORF">AGERDE_LOCUS294</name>
</gene>
<dbReference type="PROSITE" id="PS50053">
    <property type="entry name" value="UBIQUITIN_2"/>
    <property type="match status" value="1"/>
</dbReference>
<dbReference type="SMART" id="SM00213">
    <property type="entry name" value="UBQ"/>
    <property type="match status" value="1"/>
</dbReference>
<dbReference type="PANTHER" id="PTHR32097">
    <property type="entry name" value="CAMP-BINDING PROTEIN 1-RELATED"/>
    <property type="match status" value="1"/>
</dbReference>
<dbReference type="CDD" id="cd17039">
    <property type="entry name" value="Ubl_ubiquitin_like"/>
    <property type="match status" value="1"/>
</dbReference>
<dbReference type="Proteomes" id="UP000789831">
    <property type="component" value="Unassembled WGS sequence"/>
</dbReference>
<dbReference type="OrthoDB" id="2318873at2759"/>
<dbReference type="PANTHER" id="PTHR32097:SF17">
    <property type="entry name" value="CAMP-BINDING PROTEIN 1-RELATED"/>
    <property type="match status" value="1"/>
</dbReference>
<keyword evidence="3" id="KW-1185">Reference proteome</keyword>
<dbReference type="InterPro" id="IPR000626">
    <property type="entry name" value="Ubiquitin-like_dom"/>
</dbReference>
<dbReference type="Gene3D" id="3.10.20.90">
    <property type="entry name" value="Phosphatidylinositol 3-kinase Catalytic Subunit, Chain A, domain 1"/>
    <property type="match status" value="1"/>
</dbReference>
<proteinExistence type="predicted"/>
<reference evidence="2" key="1">
    <citation type="submission" date="2021-06" db="EMBL/GenBank/DDBJ databases">
        <authorList>
            <person name="Kallberg Y."/>
            <person name="Tangrot J."/>
            <person name="Rosling A."/>
        </authorList>
    </citation>
    <scope>NUCLEOTIDE SEQUENCE</scope>
    <source>
        <strain evidence="2">MT106</strain>
    </source>
</reference>
<dbReference type="Pfam" id="PF02342">
    <property type="entry name" value="TerD"/>
    <property type="match status" value="1"/>
</dbReference>